<proteinExistence type="predicted"/>
<organism evidence="1 2">
    <name type="scientific">Plastoroseomonas arctica</name>
    <dbReference type="NCBI Taxonomy" id="1509237"/>
    <lineage>
        <taxon>Bacteria</taxon>
        <taxon>Pseudomonadati</taxon>
        <taxon>Pseudomonadota</taxon>
        <taxon>Alphaproteobacteria</taxon>
        <taxon>Acetobacterales</taxon>
        <taxon>Acetobacteraceae</taxon>
        <taxon>Plastoroseomonas</taxon>
    </lineage>
</organism>
<protein>
    <submittedName>
        <fullName evidence="1">DUF938 domain-containing protein</fullName>
    </submittedName>
</protein>
<dbReference type="EMBL" id="JAAEDH010000008">
    <property type="protein sequence ID" value="MBR0655211.1"/>
    <property type="molecule type" value="Genomic_DNA"/>
</dbReference>
<evidence type="ECO:0000313" key="2">
    <source>
        <dbReference type="Proteomes" id="UP001196068"/>
    </source>
</evidence>
<dbReference type="Pfam" id="PF06080">
    <property type="entry name" value="DUF938"/>
    <property type="match status" value="1"/>
</dbReference>
<dbReference type="InterPro" id="IPR010342">
    <property type="entry name" value="DUF938"/>
</dbReference>
<dbReference type="PANTHER" id="PTHR20974">
    <property type="entry name" value="UPF0585 PROTEIN CG18661"/>
    <property type="match status" value="1"/>
</dbReference>
<dbReference type="InterPro" id="IPR029063">
    <property type="entry name" value="SAM-dependent_MTases_sf"/>
</dbReference>
<dbReference type="Proteomes" id="UP001196068">
    <property type="component" value="Unassembled WGS sequence"/>
</dbReference>
<dbReference type="PANTHER" id="PTHR20974:SF0">
    <property type="entry name" value="UPF0585 PROTEIN CG18661"/>
    <property type="match status" value="1"/>
</dbReference>
<sequence>MDDPRRYAPATLRNRDPILAALRRLLPASGTVLEIASGTGEHAVFFAARLPSVAWQPSDPGAAERASIDAHAADAALPNLRPALALDVTAPAWAIARADAVLCCNMIHIAPWAATLGLMAGAARVLGPGAPLLLYGPFRQTGVPTAPSNEDFDASLRARDPSWGLRDLDAVTASAKGFMREAVIPMPANNLMVAFRRA</sequence>
<dbReference type="AlphaFoldDB" id="A0AAF1KLU8"/>
<keyword evidence="2" id="KW-1185">Reference proteome</keyword>
<dbReference type="RefSeq" id="WP_211874046.1">
    <property type="nucleotide sequence ID" value="NZ_JAAEDH010000008.1"/>
</dbReference>
<accession>A0AAF1KLU8</accession>
<reference evidence="1" key="2">
    <citation type="journal article" date="2021" name="Syst. Appl. Microbiol.">
        <title>Roseomonas hellenica sp. nov., isolated from roots of wild-growing Alkanna tinctoria.</title>
        <authorList>
            <person name="Rat A."/>
            <person name="Naranjo H.D."/>
            <person name="Lebbe L."/>
            <person name="Cnockaert M."/>
            <person name="Krigas N."/>
            <person name="Grigoriadou K."/>
            <person name="Maloupa E."/>
            <person name="Willems A."/>
        </authorList>
    </citation>
    <scope>NUCLEOTIDE SEQUENCE</scope>
    <source>
        <strain evidence="1">LMG 28251</strain>
    </source>
</reference>
<name>A0AAF1KLU8_9PROT</name>
<gene>
    <name evidence="1" type="ORF">GXW79_08970</name>
</gene>
<dbReference type="SUPFAM" id="SSF53335">
    <property type="entry name" value="S-adenosyl-L-methionine-dependent methyltransferases"/>
    <property type="match status" value="1"/>
</dbReference>
<dbReference type="Gene3D" id="3.40.50.150">
    <property type="entry name" value="Vaccinia Virus protein VP39"/>
    <property type="match status" value="1"/>
</dbReference>
<comment type="caution">
    <text evidence="1">The sequence shown here is derived from an EMBL/GenBank/DDBJ whole genome shotgun (WGS) entry which is preliminary data.</text>
</comment>
<reference evidence="1" key="1">
    <citation type="submission" date="2020-01" db="EMBL/GenBank/DDBJ databases">
        <authorList>
            <person name="Rat A."/>
        </authorList>
    </citation>
    <scope>NUCLEOTIDE SEQUENCE</scope>
    <source>
        <strain evidence="1">LMG 28251</strain>
    </source>
</reference>
<evidence type="ECO:0000313" key="1">
    <source>
        <dbReference type="EMBL" id="MBR0655211.1"/>
    </source>
</evidence>